<keyword evidence="6" id="KW-0479">Metal-binding</keyword>
<accession>A0AAW6TTC8</accession>
<dbReference type="Gene3D" id="3.30.479.10">
    <property type="entry name" value="6-pyruvoyl tetrahydropterin synthase/QueD"/>
    <property type="match status" value="1"/>
</dbReference>
<evidence type="ECO:0000313" key="11">
    <source>
        <dbReference type="EMBL" id="MDI6447539.1"/>
    </source>
</evidence>
<organism evidence="11 12">
    <name type="scientific">Anaerobaca lacustris</name>
    <dbReference type="NCBI Taxonomy" id="3044600"/>
    <lineage>
        <taxon>Bacteria</taxon>
        <taxon>Pseudomonadati</taxon>
        <taxon>Planctomycetota</taxon>
        <taxon>Phycisphaerae</taxon>
        <taxon>Sedimentisphaerales</taxon>
        <taxon>Anaerobacaceae</taxon>
        <taxon>Anaerobaca</taxon>
    </lineage>
</organism>
<evidence type="ECO:0000256" key="9">
    <source>
        <dbReference type="ARBA" id="ARBA00031449"/>
    </source>
</evidence>
<evidence type="ECO:0000256" key="3">
    <source>
        <dbReference type="ARBA" id="ARBA00008900"/>
    </source>
</evidence>
<dbReference type="PANTHER" id="PTHR12589">
    <property type="entry name" value="PYRUVOYL TETRAHYDROBIOPTERIN SYNTHASE"/>
    <property type="match status" value="1"/>
</dbReference>
<name>A0AAW6TTC8_9BACT</name>
<evidence type="ECO:0000256" key="8">
    <source>
        <dbReference type="ARBA" id="ARBA00023239"/>
    </source>
</evidence>
<evidence type="ECO:0000256" key="10">
    <source>
        <dbReference type="ARBA" id="ARBA00048807"/>
    </source>
</evidence>
<keyword evidence="8 11" id="KW-0456">Lyase</keyword>
<dbReference type="EC" id="4.1.2.50" evidence="4"/>
<dbReference type="Proteomes" id="UP001431776">
    <property type="component" value="Unassembled WGS sequence"/>
</dbReference>
<gene>
    <name evidence="11" type="ORF">QJ522_00670</name>
</gene>
<evidence type="ECO:0000256" key="6">
    <source>
        <dbReference type="ARBA" id="ARBA00022723"/>
    </source>
</evidence>
<evidence type="ECO:0000313" key="12">
    <source>
        <dbReference type="Proteomes" id="UP001431776"/>
    </source>
</evidence>
<keyword evidence="12" id="KW-1185">Reference proteome</keyword>
<comment type="similarity">
    <text evidence="3">Belongs to the PTPS family. QueD subfamily.</text>
</comment>
<proteinExistence type="inferred from homology"/>
<dbReference type="InterPro" id="IPR007115">
    <property type="entry name" value="6-PTP_synth/QueD"/>
</dbReference>
<protein>
    <recommendedName>
        <fullName evidence="5">6-carboxy-5,6,7,8-tetrahydropterin synthase</fullName>
        <ecNumber evidence="4">4.1.2.50</ecNumber>
    </recommendedName>
    <alternativeName>
        <fullName evidence="9">Queuosine biosynthesis protein QueD</fullName>
    </alternativeName>
</protein>
<dbReference type="PANTHER" id="PTHR12589:SF7">
    <property type="entry name" value="6-PYRUVOYL TETRAHYDROBIOPTERIN SYNTHASE"/>
    <property type="match status" value="1"/>
</dbReference>
<comment type="catalytic activity">
    <reaction evidence="10">
        <text>7,8-dihydroneopterin 3'-triphosphate + H2O = 6-carboxy-5,6,7,8-tetrahydropterin + triphosphate + acetaldehyde + 2 H(+)</text>
        <dbReference type="Rhea" id="RHEA:27966"/>
        <dbReference type="ChEBI" id="CHEBI:15343"/>
        <dbReference type="ChEBI" id="CHEBI:15377"/>
        <dbReference type="ChEBI" id="CHEBI:15378"/>
        <dbReference type="ChEBI" id="CHEBI:18036"/>
        <dbReference type="ChEBI" id="CHEBI:58462"/>
        <dbReference type="ChEBI" id="CHEBI:61032"/>
        <dbReference type="EC" id="4.1.2.50"/>
    </reaction>
</comment>
<dbReference type="SUPFAM" id="SSF55620">
    <property type="entry name" value="Tetrahydrobiopterin biosynthesis enzymes-like"/>
    <property type="match status" value="1"/>
</dbReference>
<evidence type="ECO:0000256" key="7">
    <source>
        <dbReference type="ARBA" id="ARBA00022833"/>
    </source>
</evidence>
<evidence type="ECO:0000256" key="5">
    <source>
        <dbReference type="ARBA" id="ARBA00018141"/>
    </source>
</evidence>
<reference evidence="11" key="1">
    <citation type="submission" date="2023-05" db="EMBL/GenBank/DDBJ databases">
        <title>Anaerotaeda fermentans gen. nov., sp. nov., a novel anaerobic planctomycete of the new family within the order Sedimentisphaerales isolated from Taman Peninsula, Russia.</title>
        <authorList>
            <person name="Khomyakova M.A."/>
            <person name="Merkel A.Y."/>
            <person name="Slobodkin A.I."/>
        </authorList>
    </citation>
    <scope>NUCLEOTIDE SEQUENCE</scope>
    <source>
        <strain evidence="11">M17dextr</strain>
    </source>
</reference>
<comment type="caution">
    <text evidence="11">The sequence shown here is derived from an EMBL/GenBank/DDBJ whole genome shotgun (WGS) entry which is preliminary data.</text>
</comment>
<dbReference type="GO" id="GO:0046872">
    <property type="term" value="F:metal ion binding"/>
    <property type="evidence" value="ECO:0007669"/>
    <property type="project" value="UniProtKB-KW"/>
</dbReference>
<sequence>MVRLARQVRFSINPFHDQDAPGANAYASRPAGEGLALFLELTIELVGPVAPETGFVVNVMEMDRIARQCAVPVFAQGVRDRYRCGRPVGLDLVVQMLRQAQQQLAGRFGAAEVDRLILNLNPYRKLTMDAREPHVLHFSEKFEFAAMHKLWNDAFSEQRNFEVFGKCAHPTGHGHNYIVDVTVSMPSDAAGFETGRFQQTIETELISLLDHKNLNADLDEFREAIPTVENLAAFAWRRLVGKFDPAQLHSVTVWESDRTYCTCSH</sequence>
<keyword evidence="7" id="KW-0862">Zinc</keyword>
<comment type="pathway">
    <text evidence="2">Purine metabolism; 7-cyano-7-deazaguanine biosynthesis.</text>
</comment>
<evidence type="ECO:0000256" key="4">
    <source>
        <dbReference type="ARBA" id="ARBA00012982"/>
    </source>
</evidence>
<evidence type="ECO:0000256" key="1">
    <source>
        <dbReference type="ARBA" id="ARBA00001947"/>
    </source>
</evidence>
<comment type="cofactor">
    <cofactor evidence="1">
        <name>Zn(2+)</name>
        <dbReference type="ChEBI" id="CHEBI:29105"/>
    </cofactor>
</comment>
<evidence type="ECO:0000256" key="2">
    <source>
        <dbReference type="ARBA" id="ARBA00005061"/>
    </source>
</evidence>
<dbReference type="EMBL" id="JASCXX010000001">
    <property type="protein sequence ID" value="MDI6447539.1"/>
    <property type="molecule type" value="Genomic_DNA"/>
</dbReference>
<dbReference type="Pfam" id="PF01242">
    <property type="entry name" value="PTPS"/>
    <property type="match status" value="1"/>
</dbReference>
<dbReference type="AlphaFoldDB" id="A0AAW6TTC8"/>
<dbReference type="InterPro" id="IPR038418">
    <property type="entry name" value="6-PTP_synth/QueD_sf"/>
</dbReference>
<dbReference type="RefSeq" id="WP_349242950.1">
    <property type="nucleotide sequence ID" value="NZ_JASCXX010000001.1"/>
</dbReference>
<dbReference type="GO" id="GO:0070497">
    <property type="term" value="F:6-carboxytetrahydropterin synthase activity"/>
    <property type="evidence" value="ECO:0007669"/>
    <property type="project" value="UniProtKB-EC"/>
</dbReference>